<dbReference type="PRINTS" id="PR00412">
    <property type="entry name" value="EPOXHYDRLASE"/>
</dbReference>
<evidence type="ECO:0000256" key="6">
    <source>
        <dbReference type="ARBA" id="ARBA00058358"/>
    </source>
</evidence>
<evidence type="ECO:0000313" key="9">
    <source>
        <dbReference type="EMBL" id="KAK1385627.1"/>
    </source>
</evidence>
<name>A0AAD8IGV2_9APIA</name>
<evidence type="ECO:0000256" key="2">
    <source>
        <dbReference type="ARBA" id="ARBA00013006"/>
    </source>
</evidence>
<accession>A0AAD8IGV2</accession>
<dbReference type="AlphaFoldDB" id="A0AAD8IGV2"/>
<dbReference type="Proteomes" id="UP001237642">
    <property type="component" value="Unassembled WGS sequence"/>
</dbReference>
<evidence type="ECO:0000256" key="5">
    <source>
        <dbReference type="ARBA" id="ARBA00051067"/>
    </source>
</evidence>
<comment type="caution">
    <text evidence="9">The sequence shown here is derived from an EMBL/GenBank/DDBJ whole genome shotgun (WGS) entry which is preliminary data.</text>
</comment>
<dbReference type="FunFam" id="3.40.50.1820:FF:000161">
    <property type="entry name" value="Epoxide hydrolase"/>
    <property type="match status" value="1"/>
</dbReference>
<evidence type="ECO:0000259" key="8">
    <source>
        <dbReference type="Pfam" id="PF12697"/>
    </source>
</evidence>
<comment type="function">
    <text evidence="6">Epoxide hydrolase involved in the biosynthesis of cucurbitacin and mogroside tetracyclic triterpene natural products (e.g. siamenoside I and mogrosides IV, V and VI). Cucurbitacins have cytotoxic properties and exhibit deterrent taste as a defense barrier against herbivores. Mogrosides are nonsugar highly oxygenated compounds used as high-intensity zero-calorie sweeteners; they also possess pharmacological properties such as regulating immunity, lowering blood sugar and lipid levels, protecting the liver, and acting as antioxidants and antitumor agents. Catalyzes the hydrolysis of aromatic epoxide-containing substrates, such as the conversion of 24,25-epoxycucurbitadienol to 24,25-dihydroxycucurbitadienol.</text>
</comment>
<evidence type="ECO:0000256" key="3">
    <source>
        <dbReference type="ARBA" id="ARBA00022801"/>
    </source>
</evidence>
<dbReference type="SUPFAM" id="SSF53474">
    <property type="entry name" value="alpha/beta-Hydrolases"/>
    <property type="match status" value="1"/>
</dbReference>
<organism evidence="9 10">
    <name type="scientific">Heracleum sosnowskyi</name>
    <dbReference type="NCBI Taxonomy" id="360622"/>
    <lineage>
        <taxon>Eukaryota</taxon>
        <taxon>Viridiplantae</taxon>
        <taxon>Streptophyta</taxon>
        <taxon>Embryophyta</taxon>
        <taxon>Tracheophyta</taxon>
        <taxon>Spermatophyta</taxon>
        <taxon>Magnoliopsida</taxon>
        <taxon>eudicotyledons</taxon>
        <taxon>Gunneridae</taxon>
        <taxon>Pentapetalae</taxon>
        <taxon>asterids</taxon>
        <taxon>campanulids</taxon>
        <taxon>Apiales</taxon>
        <taxon>Apiaceae</taxon>
        <taxon>Apioideae</taxon>
        <taxon>apioid superclade</taxon>
        <taxon>Tordylieae</taxon>
        <taxon>Tordyliinae</taxon>
        <taxon>Heracleum</taxon>
    </lineage>
</organism>
<evidence type="ECO:0000313" key="10">
    <source>
        <dbReference type="Proteomes" id="UP001237642"/>
    </source>
</evidence>
<proteinExistence type="inferred from homology"/>
<protein>
    <recommendedName>
        <fullName evidence="2">soluble epoxide hydrolase</fullName>
        <ecNumber evidence="2">3.3.2.10</ecNumber>
    </recommendedName>
</protein>
<evidence type="ECO:0000256" key="7">
    <source>
        <dbReference type="ARBA" id="ARBA00093212"/>
    </source>
</evidence>
<keyword evidence="10" id="KW-1185">Reference proteome</keyword>
<comment type="similarity">
    <text evidence="4">Belongs to the AB hydrolase superfamily. Epoxide hydrolase family.</text>
</comment>
<evidence type="ECO:0000256" key="1">
    <source>
        <dbReference type="ARBA" id="ARBA00004721"/>
    </source>
</evidence>
<dbReference type="InterPro" id="IPR000073">
    <property type="entry name" value="AB_hydrolase_1"/>
</dbReference>
<evidence type="ECO:0000256" key="4">
    <source>
        <dbReference type="ARBA" id="ARBA00038334"/>
    </source>
</evidence>
<dbReference type="GO" id="GO:0004301">
    <property type="term" value="F:epoxide hydrolase activity"/>
    <property type="evidence" value="ECO:0007669"/>
    <property type="project" value="UniProtKB-EC"/>
</dbReference>
<sequence length="285" mass="32496">MEGIEHKMISANGLNIHVAEKGQGPLVLFIHGFPHLWYSWRHQIHFMASHGYRAVAPDLRGYGDTTGAPLDVPTKFDVIHVVGDLVALLDVIAPNEKVFVVAHDWGAYIAWHLNLFRPDKVKAFVSLGIHFSPRNPNMKPIDGMKALYGEDHYMVRFQEPGDMEAEIANNIGTKTFLKKFMAHRDPAPWFFPKGKKGFNGDSTDSPLPSWLSEDDLNYYSSKFEKTGFTGPLNYYRTFDLTWELTAPWTSALVKEVVVMEGTGHFINEEKPEEINNHIYQFIKQF</sequence>
<dbReference type="Gene3D" id="3.40.50.1820">
    <property type="entry name" value="alpha/beta hydrolase"/>
    <property type="match status" value="1"/>
</dbReference>
<reference evidence="9" key="2">
    <citation type="submission" date="2023-05" db="EMBL/GenBank/DDBJ databases">
        <authorList>
            <person name="Schelkunov M.I."/>
        </authorList>
    </citation>
    <scope>NUCLEOTIDE SEQUENCE</scope>
    <source>
        <strain evidence="9">Hsosn_3</strain>
        <tissue evidence="9">Leaf</tissue>
    </source>
</reference>
<dbReference type="InterPro" id="IPR029058">
    <property type="entry name" value="AB_hydrolase_fold"/>
</dbReference>
<feature type="domain" description="AB hydrolase-1" evidence="8">
    <location>
        <begin position="27"/>
        <end position="275"/>
    </location>
</feature>
<dbReference type="Pfam" id="PF12697">
    <property type="entry name" value="Abhydrolase_6"/>
    <property type="match status" value="1"/>
</dbReference>
<gene>
    <name evidence="9" type="ORF">POM88_023362</name>
</gene>
<comment type="catalytic activity">
    <reaction evidence="7">
        <text>(24S)-24,25-epoxycucurbitadienol + H2O = (24R)-24,25-dihydroxycucurbitadienol</text>
        <dbReference type="Rhea" id="RHEA:81855"/>
        <dbReference type="ChEBI" id="CHEBI:15377"/>
        <dbReference type="ChEBI" id="CHEBI:229949"/>
        <dbReference type="ChEBI" id="CHEBI:229950"/>
    </reaction>
    <physiologicalReaction direction="left-to-right" evidence="7">
        <dbReference type="Rhea" id="RHEA:81856"/>
    </physiologicalReaction>
</comment>
<dbReference type="PANTHER" id="PTHR43329">
    <property type="entry name" value="EPOXIDE HYDROLASE"/>
    <property type="match status" value="1"/>
</dbReference>
<dbReference type="EMBL" id="JAUIZM010000005">
    <property type="protein sequence ID" value="KAK1385627.1"/>
    <property type="molecule type" value="Genomic_DNA"/>
</dbReference>
<dbReference type="EC" id="3.3.2.10" evidence="2"/>
<dbReference type="InterPro" id="IPR000639">
    <property type="entry name" value="Epox_hydrolase-like"/>
</dbReference>
<comment type="catalytic activity">
    <reaction evidence="5">
        <text>an epoxide + H2O = an ethanediol</text>
        <dbReference type="Rhea" id="RHEA:19037"/>
        <dbReference type="ChEBI" id="CHEBI:15377"/>
        <dbReference type="ChEBI" id="CHEBI:32955"/>
        <dbReference type="ChEBI" id="CHEBI:140594"/>
        <dbReference type="EC" id="3.3.2.10"/>
    </reaction>
    <physiologicalReaction direction="left-to-right" evidence="5">
        <dbReference type="Rhea" id="RHEA:19038"/>
    </physiologicalReaction>
</comment>
<reference evidence="9" key="1">
    <citation type="submission" date="2023-02" db="EMBL/GenBank/DDBJ databases">
        <title>Genome of toxic invasive species Heracleum sosnowskyi carries increased number of genes despite the absence of recent whole-genome duplications.</title>
        <authorList>
            <person name="Schelkunov M."/>
            <person name="Shtratnikova V."/>
            <person name="Makarenko M."/>
            <person name="Klepikova A."/>
            <person name="Omelchenko D."/>
            <person name="Novikova G."/>
            <person name="Obukhova E."/>
            <person name="Bogdanov V."/>
            <person name="Penin A."/>
            <person name="Logacheva M."/>
        </authorList>
    </citation>
    <scope>NUCLEOTIDE SEQUENCE</scope>
    <source>
        <strain evidence="9">Hsosn_3</strain>
        <tissue evidence="9">Leaf</tissue>
    </source>
</reference>
<comment type="pathway">
    <text evidence="1">Secondary metabolite biosynthesis; terpenoid biosynthesis.</text>
</comment>
<keyword evidence="3 9" id="KW-0378">Hydrolase</keyword>